<feature type="repeat" description="RCC1" evidence="7">
    <location>
        <begin position="315"/>
        <end position="378"/>
    </location>
</feature>
<dbReference type="Gene3D" id="3.90.1750.10">
    <property type="entry name" value="Hect, E3 ligase catalytic domains"/>
    <property type="match status" value="1"/>
</dbReference>
<dbReference type="CDD" id="cd00078">
    <property type="entry name" value="HECTc"/>
    <property type="match status" value="1"/>
</dbReference>
<dbReference type="STRING" id="7739.C3Z5C5"/>
<dbReference type="SUPFAM" id="SSF50985">
    <property type="entry name" value="RCC1/BLIP-II"/>
    <property type="match status" value="1"/>
</dbReference>
<dbReference type="FunFam" id="3.30.2160.10:FF:000004">
    <property type="entry name" value="probable E3 ubiquitin-protein ligase HERC4 isoform X1"/>
    <property type="match status" value="1"/>
</dbReference>
<dbReference type="Pfam" id="PF00632">
    <property type="entry name" value="HECT"/>
    <property type="match status" value="1"/>
</dbReference>
<dbReference type="Gene3D" id="3.30.2160.10">
    <property type="entry name" value="Hect, E3 ligase catalytic domain"/>
    <property type="match status" value="1"/>
</dbReference>
<reference evidence="9" key="1">
    <citation type="journal article" date="2008" name="Nature">
        <title>The amphioxus genome and the evolution of the chordate karyotype.</title>
        <authorList>
            <consortium name="US DOE Joint Genome Institute (JGI-PGF)"/>
            <person name="Putnam N.H."/>
            <person name="Butts T."/>
            <person name="Ferrier D.E.K."/>
            <person name="Furlong R.F."/>
            <person name="Hellsten U."/>
            <person name="Kawashima T."/>
            <person name="Robinson-Rechavi M."/>
            <person name="Shoguchi E."/>
            <person name="Terry A."/>
            <person name="Yu J.-K."/>
            <person name="Benito-Gutierrez E.L."/>
            <person name="Dubchak I."/>
            <person name="Garcia-Fernandez J."/>
            <person name="Gibson-Brown J.J."/>
            <person name="Grigoriev I.V."/>
            <person name="Horton A.C."/>
            <person name="de Jong P.J."/>
            <person name="Jurka J."/>
            <person name="Kapitonov V.V."/>
            <person name="Kohara Y."/>
            <person name="Kuroki Y."/>
            <person name="Lindquist E."/>
            <person name="Lucas S."/>
            <person name="Osoegawa K."/>
            <person name="Pennacchio L.A."/>
            <person name="Salamov A.A."/>
            <person name="Satou Y."/>
            <person name="Sauka-Spengler T."/>
            <person name="Schmutz J."/>
            <person name="Shin-I T."/>
            <person name="Toyoda A."/>
            <person name="Bronner-Fraser M."/>
            <person name="Fujiyama A."/>
            <person name="Holland L.Z."/>
            <person name="Holland P.W.H."/>
            <person name="Satoh N."/>
            <person name="Rokhsar D.S."/>
        </authorList>
    </citation>
    <scope>NUCLEOTIDE SEQUENCE [LARGE SCALE GENOMIC DNA]</scope>
    <source>
        <strain evidence="9">S238N-H82</strain>
        <tissue evidence="9">Testes</tissue>
    </source>
</reference>
<protein>
    <recommendedName>
        <fullName evidence="8">HECT domain-containing protein</fullName>
    </recommendedName>
</protein>
<dbReference type="InterPro" id="IPR009091">
    <property type="entry name" value="RCC1/BLIP-II"/>
</dbReference>
<dbReference type="InterPro" id="IPR000408">
    <property type="entry name" value="Reg_chr_condens"/>
</dbReference>
<feature type="repeat" description="RCC1" evidence="7">
    <location>
        <begin position="210"/>
        <end position="261"/>
    </location>
</feature>
<dbReference type="SMART" id="SM00119">
    <property type="entry name" value="HECTc"/>
    <property type="match status" value="1"/>
</dbReference>
<dbReference type="SUPFAM" id="SSF56204">
    <property type="entry name" value="Hect, E3 ligase catalytic domain"/>
    <property type="match status" value="1"/>
</dbReference>
<dbReference type="PROSITE" id="PS00626">
    <property type="entry name" value="RCC1_2"/>
    <property type="match status" value="3"/>
</dbReference>
<sequence length="1015" mass="113377">MFCWGAARNGELGLGGIEEDVILAPKEQPFGATKAMREVSCGRQHTVFVLAEGTVYTCGSNDYGQLGQDKGHKRPTVITALDTQSIQQVSCGDYHNLVVNDKYQVFSWGYDDCGQLGHTLEAGGNNSRRPRMVKELSSLQIVQVACGGKHSLALSNDGRIFSWGNNSHGQLGIGSTKNQPKPQELTSLTGIPFCQIVAGGSHSFVLSKSGAVFGFGRNTFGQLGLGDTGDRKYPTHVKSLRSLKVTHISCGEEHTAVLTLDGGVLTFGAGSYGQLGHNSNNHEALPRKVFELMGLEVTQLACGRMHTMAYVESSGRIYSFGLGGNGQLGSKGTTNCNTPITVDGPFVPFAGDNSLEEQCYVVQAITAGGDQAFALASKLQGTPKPLDFREAPRHRQILCLSNEIIDTWSQVPSGAKLSPDISRDIHKVFSSAACLNGSFLHSNHFYCSSRNPGVDIGEARAAFYRLGETVNKDVLQTIYKSMTETLLKSLPQSPPDIEALRLYLLLPLMHFFDQGTCAQYLHTDRQILLDSGTDKPRKSTLHRGSVKVANYLRPVFNMISTFFLLPIPLKVNSQHEIVPHEQFYISEINGTVDIKRDYLMWLQQNRGYNNLPADIYFCSFPFVFDAQAKTELLQTDAFLQMQLAVEEVQARNFQSLFLPIDPVNPYLVLIVSRENLVQDTLNQLMKQSSPDLKKPLKVIFIGEEAIDAGGLKKEFFLLIIREVMDPKFGMFRYYEETQSVWFHDRSFEESSMFFLIGVLCGLAIYNSTIIDLHFPLALYKKLMKRNVTLDDLKQIQPDVGRGLEQLLGYNEDDFEDVFCLNFTIACEYYGSIETVELVKDGNNIPVTKENREEYVNAYVEHVLNKSVQNQFDAFGTGFHKVCGGKVLELFHPKELMAMVCGNENYDWDELEKNVEYKGVYHKNHPTILMFWDIFHQMTLEEKKKFLLFLTGCDKIPILGMKALKIYIQPTMGGDTFLPAAHTCFNLLDLPMYKSREVLRVKLMQAIENTSGFGLV</sequence>
<name>C3Z5C5_BRAFL</name>
<dbReference type="Pfam" id="PF25390">
    <property type="entry name" value="WD40_RLD"/>
    <property type="match status" value="1"/>
</dbReference>
<dbReference type="PROSITE" id="PS50012">
    <property type="entry name" value="RCC1_3"/>
    <property type="match status" value="7"/>
</dbReference>
<feature type="active site" description="Glycyl thioester intermediate" evidence="6">
    <location>
        <position position="983"/>
    </location>
</feature>
<dbReference type="PRINTS" id="PR00633">
    <property type="entry name" value="RCCNDNSATION"/>
</dbReference>
<dbReference type="InterPro" id="IPR035983">
    <property type="entry name" value="Hect_E3_ubiquitin_ligase"/>
</dbReference>
<dbReference type="PANTHER" id="PTHR45622:SF76">
    <property type="entry name" value="HECT AND RLD DOMAIN CONTAINING E3 UBIQUITIN LIGASE 4, ISOFORM C"/>
    <property type="match status" value="1"/>
</dbReference>
<organism>
    <name type="scientific">Branchiostoma floridae</name>
    <name type="common">Florida lancelet</name>
    <name type="synonym">Amphioxus</name>
    <dbReference type="NCBI Taxonomy" id="7739"/>
    <lineage>
        <taxon>Eukaryota</taxon>
        <taxon>Metazoa</taxon>
        <taxon>Chordata</taxon>
        <taxon>Cephalochordata</taxon>
        <taxon>Leptocardii</taxon>
        <taxon>Amphioxiformes</taxon>
        <taxon>Branchiostomatidae</taxon>
        <taxon>Branchiostoma</taxon>
    </lineage>
</organism>
<dbReference type="eggNOG" id="KOG0941">
    <property type="taxonomic scope" value="Eukaryota"/>
</dbReference>
<keyword evidence="5 6" id="KW-0833">Ubl conjugation pathway</keyword>
<dbReference type="GO" id="GO:0004842">
    <property type="term" value="F:ubiquitin-protein transferase activity"/>
    <property type="evidence" value="ECO:0007669"/>
    <property type="project" value="InterPro"/>
</dbReference>
<evidence type="ECO:0000256" key="7">
    <source>
        <dbReference type="PROSITE-ProRule" id="PRU00235"/>
    </source>
</evidence>
<dbReference type="AlphaFoldDB" id="C3Z5C5"/>
<feature type="domain" description="HECT" evidence="8">
    <location>
        <begin position="688"/>
        <end position="1015"/>
    </location>
</feature>
<keyword evidence="3" id="KW-0808">Transferase</keyword>
<feature type="repeat" description="RCC1" evidence="7">
    <location>
        <begin position="158"/>
        <end position="209"/>
    </location>
</feature>
<dbReference type="InterPro" id="IPR000569">
    <property type="entry name" value="HECT_dom"/>
</dbReference>
<feature type="repeat" description="RCC1" evidence="7">
    <location>
        <begin position="1"/>
        <end position="52"/>
    </location>
</feature>
<accession>C3Z5C5</accession>
<keyword evidence="4" id="KW-0677">Repeat</keyword>
<dbReference type="EMBL" id="GG666583">
    <property type="protein sequence ID" value="EEN52038.1"/>
    <property type="molecule type" value="Genomic_DNA"/>
</dbReference>
<dbReference type="GO" id="GO:0005737">
    <property type="term" value="C:cytoplasm"/>
    <property type="evidence" value="ECO:0007669"/>
    <property type="project" value="UniProtKB-SubCell"/>
</dbReference>
<dbReference type="InterPro" id="IPR058923">
    <property type="entry name" value="RCC1-like_dom"/>
</dbReference>
<feature type="repeat" description="RCC1" evidence="7">
    <location>
        <begin position="53"/>
        <end position="102"/>
    </location>
</feature>
<dbReference type="PANTHER" id="PTHR45622">
    <property type="entry name" value="UBIQUITIN-PROTEIN LIGASE E3A-RELATED"/>
    <property type="match status" value="1"/>
</dbReference>
<keyword evidence="2" id="KW-0963">Cytoplasm</keyword>
<dbReference type="Gene3D" id="2.130.10.30">
    <property type="entry name" value="Regulator of chromosome condensation 1/beta-lactamase-inhibitor protein II"/>
    <property type="match status" value="2"/>
</dbReference>
<evidence type="ECO:0000256" key="3">
    <source>
        <dbReference type="ARBA" id="ARBA00022679"/>
    </source>
</evidence>
<dbReference type="FunFam" id="3.30.2410.10:FF:000003">
    <property type="entry name" value="probable E3 ubiquitin-protein ligase HERC4 isoform X1"/>
    <property type="match status" value="1"/>
</dbReference>
<proteinExistence type="predicted"/>
<comment type="subcellular location">
    <subcellularLocation>
        <location evidence="1">Cytoplasm</location>
    </subcellularLocation>
</comment>
<evidence type="ECO:0000256" key="2">
    <source>
        <dbReference type="ARBA" id="ARBA00022490"/>
    </source>
</evidence>
<evidence type="ECO:0000256" key="5">
    <source>
        <dbReference type="ARBA" id="ARBA00022786"/>
    </source>
</evidence>
<evidence type="ECO:0000256" key="4">
    <source>
        <dbReference type="ARBA" id="ARBA00022737"/>
    </source>
</evidence>
<evidence type="ECO:0000256" key="1">
    <source>
        <dbReference type="ARBA" id="ARBA00004496"/>
    </source>
</evidence>
<dbReference type="PROSITE" id="PS50237">
    <property type="entry name" value="HECT"/>
    <property type="match status" value="1"/>
</dbReference>
<dbReference type="InParanoid" id="C3Z5C5"/>
<feature type="repeat" description="RCC1" evidence="7">
    <location>
        <begin position="262"/>
        <end position="313"/>
    </location>
</feature>
<evidence type="ECO:0000259" key="8">
    <source>
        <dbReference type="PROSITE" id="PS50237"/>
    </source>
</evidence>
<dbReference type="Gene3D" id="3.30.2410.10">
    <property type="entry name" value="Hect, E3 ligase catalytic domain"/>
    <property type="match status" value="1"/>
</dbReference>
<feature type="repeat" description="RCC1" evidence="7">
    <location>
        <begin position="103"/>
        <end position="157"/>
    </location>
</feature>
<evidence type="ECO:0000313" key="9">
    <source>
        <dbReference type="EMBL" id="EEN52038.1"/>
    </source>
</evidence>
<evidence type="ECO:0000256" key="6">
    <source>
        <dbReference type="PROSITE-ProRule" id="PRU00104"/>
    </source>
</evidence>
<gene>
    <name evidence="9" type="ORF">BRAFLDRAFT_113678</name>
</gene>
<dbReference type="InterPro" id="IPR051709">
    <property type="entry name" value="Ub-ligase/GTPase-reg"/>
</dbReference>